<dbReference type="EMBL" id="LAZR01026385">
    <property type="protein sequence ID" value="KKL68919.1"/>
    <property type="molecule type" value="Genomic_DNA"/>
</dbReference>
<dbReference type="AlphaFoldDB" id="A0A0F9E4I2"/>
<gene>
    <name evidence="1" type="ORF">LCGC14_2120220</name>
</gene>
<evidence type="ECO:0000313" key="1">
    <source>
        <dbReference type="EMBL" id="KKL68919.1"/>
    </source>
</evidence>
<accession>A0A0F9E4I2</accession>
<feature type="non-terminal residue" evidence="1">
    <location>
        <position position="54"/>
    </location>
</feature>
<proteinExistence type="predicted"/>
<reference evidence="1" key="1">
    <citation type="journal article" date="2015" name="Nature">
        <title>Complex archaea that bridge the gap between prokaryotes and eukaryotes.</title>
        <authorList>
            <person name="Spang A."/>
            <person name="Saw J.H."/>
            <person name="Jorgensen S.L."/>
            <person name="Zaremba-Niedzwiedzka K."/>
            <person name="Martijn J."/>
            <person name="Lind A.E."/>
            <person name="van Eijk R."/>
            <person name="Schleper C."/>
            <person name="Guy L."/>
            <person name="Ettema T.J."/>
        </authorList>
    </citation>
    <scope>NUCLEOTIDE SEQUENCE</scope>
</reference>
<name>A0A0F9E4I2_9ZZZZ</name>
<comment type="caution">
    <text evidence="1">The sequence shown here is derived from an EMBL/GenBank/DDBJ whole genome shotgun (WGS) entry which is preliminary data.</text>
</comment>
<organism evidence="1">
    <name type="scientific">marine sediment metagenome</name>
    <dbReference type="NCBI Taxonomy" id="412755"/>
    <lineage>
        <taxon>unclassified sequences</taxon>
        <taxon>metagenomes</taxon>
        <taxon>ecological metagenomes</taxon>
    </lineage>
</organism>
<protein>
    <submittedName>
        <fullName evidence="1">Uncharacterized protein</fullName>
    </submittedName>
</protein>
<sequence>MARGDITAVKVLYRQTLSGGRSASGAGANDKVLVVGEITASYVSTGIAVNKVGG</sequence>